<dbReference type="RefSeq" id="WP_306858769.1">
    <property type="nucleotide sequence ID" value="NZ_JAUSRB010000002.1"/>
</dbReference>
<feature type="transmembrane region" description="Helical" evidence="1">
    <location>
        <begin position="6"/>
        <end position="28"/>
    </location>
</feature>
<keyword evidence="1" id="KW-0472">Membrane</keyword>
<evidence type="ECO:0000256" key="1">
    <source>
        <dbReference type="SAM" id="Phobius"/>
    </source>
</evidence>
<keyword evidence="1" id="KW-1133">Transmembrane helix</keyword>
<dbReference type="PROSITE" id="PS51257">
    <property type="entry name" value="PROKAR_LIPOPROTEIN"/>
    <property type="match status" value="1"/>
</dbReference>
<sequence>MKEVVLPLGIILILTVGAVVGFIACFRLHRAAMSEYREVTELTARNQEQLNTRLAELTARVSAVEQILRSVG</sequence>
<dbReference type="Proteomes" id="UP001230426">
    <property type="component" value="Unassembled WGS sequence"/>
</dbReference>
<proteinExistence type="predicted"/>
<organism evidence="2 3">
    <name type="scientific">Streptosporangium brasiliense</name>
    <dbReference type="NCBI Taxonomy" id="47480"/>
    <lineage>
        <taxon>Bacteria</taxon>
        <taxon>Bacillati</taxon>
        <taxon>Actinomycetota</taxon>
        <taxon>Actinomycetes</taxon>
        <taxon>Streptosporangiales</taxon>
        <taxon>Streptosporangiaceae</taxon>
        <taxon>Streptosporangium</taxon>
    </lineage>
</organism>
<keyword evidence="1" id="KW-0812">Transmembrane</keyword>
<evidence type="ECO:0000313" key="2">
    <source>
        <dbReference type="EMBL" id="MDP9862613.1"/>
    </source>
</evidence>
<keyword evidence="3" id="KW-1185">Reference proteome</keyword>
<name>A0ABT9R094_9ACTN</name>
<comment type="caution">
    <text evidence="2">The sequence shown here is derived from an EMBL/GenBank/DDBJ whole genome shotgun (WGS) entry which is preliminary data.</text>
</comment>
<reference evidence="2 3" key="1">
    <citation type="submission" date="2023-07" db="EMBL/GenBank/DDBJ databases">
        <title>Sequencing the genomes of 1000 actinobacteria strains.</title>
        <authorList>
            <person name="Klenk H.-P."/>
        </authorList>
    </citation>
    <scope>NUCLEOTIDE SEQUENCE [LARGE SCALE GENOMIC DNA]</scope>
    <source>
        <strain evidence="2 3">DSM 44109</strain>
    </source>
</reference>
<gene>
    <name evidence="2" type="ORF">J2S55_001879</name>
</gene>
<dbReference type="EMBL" id="JAUSRB010000002">
    <property type="protein sequence ID" value="MDP9862613.1"/>
    <property type="molecule type" value="Genomic_DNA"/>
</dbReference>
<accession>A0ABT9R094</accession>
<protein>
    <submittedName>
        <fullName evidence="2">Uncharacterized protein</fullName>
    </submittedName>
</protein>
<evidence type="ECO:0000313" key="3">
    <source>
        <dbReference type="Proteomes" id="UP001230426"/>
    </source>
</evidence>